<dbReference type="InterPro" id="IPR007060">
    <property type="entry name" value="FtsL/DivIC"/>
</dbReference>
<reference evidence="3" key="1">
    <citation type="submission" date="2020-05" db="EMBL/GenBank/DDBJ databases">
        <authorList>
            <person name="Chiriac C."/>
            <person name="Salcher M."/>
            <person name="Ghai R."/>
            <person name="Kavagutti S V."/>
        </authorList>
    </citation>
    <scope>NUCLEOTIDE SEQUENCE</scope>
</reference>
<keyword evidence="2" id="KW-1133">Transmembrane helix</keyword>
<feature type="region of interest" description="Disordered" evidence="1">
    <location>
        <begin position="131"/>
        <end position="155"/>
    </location>
</feature>
<evidence type="ECO:0000256" key="1">
    <source>
        <dbReference type="SAM" id="MobiDB-lite"/>
    </source>
</evidence>
<dbReference type="Pfam" id="PF04977">
    <property type="entry name" value="DivIC"/>
    <property type="match status" value="1"/>
</dbReference>
<name>A0A6J7DXF6_9ZZZZ</name>
<gene>
    <name evidence="3" type="ORF">UFOPK3402_00834</name>
</gene>
<accession>A0A6J7DXF6</accession>
<evidence type="ECO:0000256" key="2">
    <source>
        <dbReference type="SAM" id="Phobius"/>
    </source>
</evidence>
<sequence>MSQTPDLAVPSRRRSLTGRASVLAVVAGILIVTLAVPVRSWFDQRTEIEGLQSDVESAQERVDALTIEQERWKDPAFIAAEARRRLHFVRPGEIGYTTIGSDGKVLVEPETELVVVRSMNWFQKLWAGTERADDPSAPLGPGVVDLATPTLAPTP</sequence>
<keyword evidence="2" id="KW-0812">Transmembrane</keyword>
<dbReference type="EMBL" id="CAFBLS010000087">
    <property type="protein sequence ID" value="CAB4873665.1"/>
    <property type="molecule type" value="Genomic_DNA"/>
</dbReference>
<dbReference type="AlphaFoldDB" id="A0A6J7DXF6"/>
<keyword evidence="2" id="KW-0472">Membrane</keyword>
<feature type="transmembrane region" description="Helical" evidence="2">
    <location>
        <begin position="20"/>
        <end position="38"/>
    </location>
</feature>
<evidence type="ECO:0000313" key="3">
    <source>
        <dbReference type="EMBL" id="CAB4873665.1"/>
    </source>
</evidence>
<organism evidence="3">
    <name type="scientific">freshwater metagenome</name>
    <dbReference type="NCBI Taxonomy" id="449393"/>
    <lineage>
        <taxon>unclassified sequences</taxon>
        <taxon>metagenomes</taxon>
        <taxon>ecological metagenomes</taxon>
    </lineage>
</organism>
<proteinExistence type="predicted"/>
<protein>
    <submittedName>
        <fullName evidence="3">Unannotated protein</fullName>
    </submittedName>
</protein>